<dbReference type="AlphaFoldDB" id="A0A8S2URN3"/>
<dbReference type="EMBL" id="CAJOBA010064243">
    <property type="protein sequence ID" value="CAF4351004.1"/>
    <property type="molecule type" value="Genomic_DNA"/>
</dbReference>
<evidence type="ECO:0000313" key="4">
    <source>
        <dbReference type="Proteomes" id="UP000682733"/>
    </source>
</evidence>
<feature type="region of interest" description="Disordered" evidence="1">
    <location>
        <begin position="1"/>
        <end position="20"/>
    </location>
</feature>
<feature type="non-terminal residue" evidence="3">
    <location>
        <position position="82"/>
    </location>
</feature>
<dbReference type="EMBL" id="CAJNOK010041657">
    <property type="protein sequence ID" value="CAF1559529.1"/>
    <property type="molecule type" value="Genomic_DNA"/>
</dbReference>
<dbReference type="Proteomes" id="UP000677228">
    <property type="component" value="Unassembled WGS sequence"/>
</dbReference>
<evidence type="ECO:0000256" key="1">
    <source>
        <dbReference type="SAM" id="MobiDB-lite"/>
    </source>
</evidence>
<sequence>MAPKSSCQHPTRHAERDKPSKWTKAVSAALAYYMTNRYNKYVSLSKFKIKEGDPLCVSCLIYEEGCLKSKNKELEQETDKDV</sequence>
<proteinExistence type="predicted"/>
<comment type="caution">
    <text evidence="3">The sequence shown here is derived from an EMBL/GenBank/DDBJ whole genome shotgun (WGS) entry which is preliminary data.</text>
</comment>
<reference evidence="3" key="1">
    <citation type="submission" date="2021-02" db="EMBL/GenBank/DDBJ databases">
        <authorList>
            <person name="Nowell W R."/>
        </authorList>
    </citation>
    <scope>NUCLEOTIDE SEQUENCE</scope>
</reference>
<evidence type="ECO:0000313" key="2">
    <source>
        <dbReference type="EMBL" id="CAF1559529.1"/>
    </source>
</evidence>
<evidence type="ECO:0000313" key="3">
    <source>
        <dbReference type="EMBL" id="CAF4351004.1"/>
    </source>
</evidence>
<organism evidence="3 4">
    <name type="scientific">Didymodactylos carnosus</name>
    <dbReference type="NCBI Taxonomy" id="1234261"/>
    <lineage>
        <taxon>Eukaryota</taxon>
        <taxon>Metazoa</taxon>
        <taxon>Spiralia</taxon>
        <taxon>Gnathifera</taxon>
        <taxon>Rotifera</taxon>
        <taxon>Eurotatoria</taxon>
        <taxon>Bdelloidea</taxon>
        <taxon>Philodinida</taxon>
        <taxon>Philodinidae</taxon>
        <taxon>Didymodactylos</taxon>
    </lineage>
</organism>
<gene>
    <name evidence="2" type="ORF">OVA965_LOCUS39726</name>
    <name evidence="3" type="ORF">TMI583_LOCUS41074</name>
</gene>
<protein>
    <submittedName>
        <fullName evidence="3">Uncharacterized protein</fullName>
    </submittedName>
</protein>
<dbReference type="Proteomes" id="UP000682733">
    <property type="component" value="Unassembled WGS sequence"/>
</dbReference>
<name>A0A8S2URN3_9BILA</name>
<accession>A0A8S2URN3</accession>